<evidence type="ECO:0000313" key="1">
    <source>
        <dbReference type="EMBL" id="CAJ1048444.1"/>
    </source>
</evidence>
<keyword evidence="2" id="KW-1185">Reference proteome</keyword>
<gene>
    <name evidence="1" type="ORF">XNOV1_A020151</name>
</gene>
<protein>
    <submittedName>
        <fullName evidence="1">Uncharacterized protein</fullName>
    </submittedName>
</protein>
<name>A0AAV1EI92_XYRNO</name>
<sequence length="249" mass="26373">MSGDGPGSLRAMCSKEGAGGSERVDVVGEGVEVDSETSFLVEAFKLVFFSFHLPELGGVPGGRAMEGDRWMGHGSEGTSSSHCKKLPERPVEWRRTASFRSPSRSLERLVVVAADWRVSEGWAQCSPMGGVREESPSLARGSVRGPLHVGGEVVFMPMSNGDREAAGPEGAGPDLAVVRGAAAGRPGRSGEPWSGIRAARRLEEKGHVIPRRRLAQNASGDSVAVILLRRANGWIHNNNLAPGPASTRC</sequence>
<evidence type="ECO:0000313" key="2">
    <source>
        <dbReference type="Proteomes" id="UP001178508"/>
    </source>
</evidence>
<proteinExistence type="predicted"/>
<organism evidence="1 2">
    <name type="scientific">Xyrichtys novacula</name>
    <name type="common">Pearly razorfish</name>
    <name type="synonym">Hemipteronotus novacula</name>
    <dbReference type="NCBI Taxonomy" id="13765"/>
    <lineage>
        <taxon>Eukaryota</taxon>
        <taxon>Metazoa</taxon>
        <taxon>Chordata</taxon>
        <taxon>Craniata</taxon>
        <taxon>Vertebrata</taxon>
        <taxon>Euteleostomi</taxon>
        <taxon>Actinopterygii</taxon>
        <taxon>Neopterygii</taxon>
        <taxon>Teleostei</taxon>
        <taxon>Neoteleostei</taxon>
        <taxon>Acanthomorphata</taxon>
        <taxon>Eupercaria</taxon>
        <taxon>Labriformes</taxon>
        <taxon>Labridae</taxon>
        <taxon>Xyrichtys</taxon>
    </lineage>
</organism>
<dbReference type="Proteomes" id="UP001178508">
    <property type="component" value="Chromosome 1"/>
</dbReference>
<dbReference type="AlphaFoldDB" id="A0AAV1EI92"/>
<accession>A0AAV1EI92</accession>
<dbReference type="EMBL" id="OY660864">
    <property type="protein sequence ID" value="CAJ1048444.1"/>
    <property type="molecule type" value="Genomic_DNA"/>
</dbReference>
<reference evidence="1" key="1">
    <citation type="submission" date="2023-08" db="EMBL/GenBank/DDBJ databases">
        <authorList>
            <person name="Alioto T."/>
            <person name="Alioto T."/>
            <person name="Gomez Garrido J."/>
        </authorList>
    </citation>
    <scope>NUCLEOTIDE SEQUENCE</scope>
</reference>